<name>A0AAU7GF79_9MICO</name>
<dbReference type="Pfam" id="PF13302">
    <property type="entry name" value="Acetyltransf_3"/>
    <property type="match status" value="1"/>
</dbReference>
<protein>
    <submittedName>
        <fullName evidence="2">GNAT family protein</fullName>
        <ecNumber evidence="2">2.-.-.-</ecNumber>
    </submittedName>
</protein>
<dbReference type="RefSeq" id="WP_348788961.1">
    <property type="nucleotide sequence ID" value="NZ_CP157390.1"/>
</dbReference>
<proteinExistence type="predicted"/>
<dbReference type="SUPFAM" id="SSF55729">
    <property type="entry name" value="Acyl-CoA N-acyltransferases (Nat)"/>
    <property type="match status" value="1"/>
</dbReference>
<evidence type="ECO:0000259" key="1">
    <source>
        <dbReference type="PROSITE" id="PS51186"/>
    </source>
</evidence>
<dbReference type="PANTHER" id="PTHR43415">
    <property type="entry name" value="SPERMIDINE N(1)-ACETYLTRANSFERASE"/>
    <property type="match status" value="1"/>
</dbReference>
<dbReference type="InterPro" id="IPR016181">
    <property type="entry name" value="Acyl_CoA_acyltransferase"/>
</dbReference>
<feature type="domain" description="N-acetyltransferase" evidence="1">
    <location>
        <begin position="8"/>
        <end position="167"/>
    </location>
</feature>
<sequence length="186" mass="20991">MNAAEPTVALRPVERTDLAFLRELSNEPFVRDHVVGWDWPLSLAGQEAWYETTLRDSATRRFIVETAAGQPIGMTGLWDMNWRDRTALTALKLGGAEDVRGRGYGTSAIRAVMDFAFLDAGLNKLYSTILADNDASRAAYVRKCGWTEEGVLREHVWRHGRYVDLIQIGMLRSDFDALRAREDSRA</sequence>
<dbReference type="EMBL" id="CP157390">
    <property type="protein sequence ID" value="XBM49041.1"/>
    <property type="molecule type" value="Genomic_DNA"/>
</dbReference>
<keyword evidence="2" id="KW-0808">Transferase</keyword>
<dbReference type="PROSITE" id="PS51186">
    <property type="entry name" value="GNAT"/>
    <property type="match status" value="1"/>
</dbReference>
<organism evidence="2">
    <name type="scientific">Leifsonia sp. NPDC080035</name>
    <dbReference type="NCBI Taxonomy" id="3143936"/>
    <lineage>
        <taxon>Bacteria</taxon>
        <taxon>Bacillati</taxon>
        <taxon>Actinomycetota</taxon>
        <taxon>Actinomycetes</taxon>
        <taxon>Micrococcales</taxon>
        <taxon>Microbacteriaceae</taxon>
        <taxon>Leifsonia</taxon>
    </lineage>
</organism>
<dbReference type="Gene3D" id="3.40.630.30">
    <property type="match status" value="1"/>
</dbReference>
<dbReference type="PANTHER" id="PTHR43415:SF3">
    <property type="entry name" value="GNAT-FAMILY ACETYLTRANSFERASE"/>
    <property type="match status" value="1"/>
</dbReference>
<accession>A0AAU7GF79</accession>
<reference evidence="2" key="1">
    <citation type="submission" date="2024-05" db="EMBL/GenBank/DDBJ databases">
        <title>The Natural Products Discovery Center: Release of the First 8490 Sequenced Strains for Exploring Actinobacteria Biosynthetic Diversity.</title>
        <authorList>
            <person name="Kalkreuter E."/>
            <person name="Kautsar S.A."/>
            <person name="Yang D."/>
            <person name="Bader C.D."/>
            <person name="Teijaro C.N."/>
            <person name="Fluegel L."/>
            <person name="Davis C.M."/>
            <person name="Simpson J.R."/>
            <person name="Lauterbach L."/>
            <person name="Steele A.D."/>
            <person name="Gui C."/>
            <person name="Meng S."/>
            <person name="Li G."/>
            <person name="Viehrig K."/>
            <person name="Ye F."/>
            <person name="Su P."/>
            <person name="Kiefer A.F."/>
            <person name="Nichols A."/>
            <person name="Cepeda A.J."/>
            <person name="Yan W."/>
            <person name="Fan B."/>
            <person name="Jiang Y."/>
            <person name="Adhikari A."/>
            <person name="Zheng C.-J."/>
            <person name="Schuster L."/>
            <person name="Cowan T.M."/>
            <person name="Smanski M.J."/>
            <person name="Chevrette M.G."/>
            <person name="de Carvalho L.P.S."/>
            <person name="Shen B."/>
        </authorList>
    </citation>
    <scope>NUCLEOTIDE SEQUENCE</scope>
    <source>
        <strain evidence="2">NPDC080035</strain>
    </source>
</reference>
<evidence type="ECO:0000313" key="2">
    <source>
        <dbReference type="EMBL" id="XBM49041.1"/>
    </source>
</evidence>
<dbReference type="InterPro" id="IPR000182">
    <property type="entry name" value="GNAT_dom"/>
</dbReference>
<gene>
    <name evidence="2" type="ORF">AAME72_04090</name>
</gene>
<dbReference type="AlphaFoldDB" id="A0AAU7GF79"/>
<dbReference type="GO" id="GO:0016747">
    <property type="term" value="F:acyltransferase activity, transferring groups other than amino-acyl groups"/>
    <property type="evidence" value="ECO:0007669"/>
    <property type="project" value="InterPro"/>
</dbReference>
<dbReference type="EC" id="2.-.-.-" evidence="2"/>